<evidence type="ECO:0000256" key="1">
    <source>
        <dbReference type="ARBA" id="ARBA00004141"/>
    </source>
</evidence>
<dbReference type="PANTHER" id="PTHR42718:SF9">
    <property type="entry name" value="MAJOR FACILITATOR SUPERFAMILY MULTIDRUG TRANSPORTER MFSC"/>
    <property type="match status" value="1"/>
</dbReference>
<evidence type="ECO:0000256" key="6">
    <source>
        <dbReference type="SAM" id="Phobius"/>
    </source>
</evidence>
<evidence type="ECO:0000313" key="8">
    <source>
        <dbReference type="EMBL" id="SCY81770.1"/>
    </source>
</evidence>
<dbReference type="CDD" id="cd17321">
    <property type="entry name" value="MFS_MMR_MDR_like"/>
    <property type="match status" value="1"/>
</dbReference>
<evidence type="ECO:0000256" key="3">
    <source>
        <dbReference type="ARBA" id="ARBA00022692"/>
    </source>
</evidence>
<dbReference type="STRING" id="419481.SAMN05216233_12367"/>
<dbReference type="PRINTS" id="PR01036">
    <property type="entry name" value="TCRTETB"/>
</dbReference>
<feature type="transmembrane region" description="Helical" evidence="6">
    <location>
        <begin position="238"/>
        <end position="257"/>
    </location>
</feature>
<evidence type="ECO:0000256" key="2">
    <source>
        <dbReference type="ARBA" id="ARBA00022448"/>
    </source>
</evidence>
<gene>
    <name evidence="8" type="ORF">SAMN05216233_12367</name>
</gene>
<feature type="transmembrane region" description="Helical" evidence="6">
    <location>
        <begin position="92"/>
        <end position="111"/>
    </location>
</feature>
<feature type="transmembrane region" description="Helical" evidence="6">
    <location>
        <begin position="414"/>
        <end position="432"/>
    </location>
</feature>
<dbReference type="EMBL" id="FMUX01000023">
    <property type="protein sequence ID" value="SCY81770.1"/>
    <property type="molecule type" value="Genomic_DNA"/>
</dbReference>
<keyword evidence="2" id="KW-0813">Transport</keyword>
<feature type="transmembrane region" description="Helical" evidence="6">
    <location>
        <begin position="180"/>
        <end position="200"/>
    </location>
</feature>
<evidence type="ECO:0000256" key="5">
    <source>
        <dbReference type="ARBA" id="ARBA00023136"/>
    </source>
</evidence>
<evidence type="ECO:0000259" key="7">
    <source>
        <dbReference type="PROSITE" id="PS50850"/>
    </source>
</evidence>
<dbReference type="PANTHER" id="PTHR42718">
    <property type="entry name" value="MAJOR FACILITATOR SUPERFAMILY MULTIDRUG TRANSPORTER MFSC"/>
    <property type="match status" value="1"/>
</dbReference>
<dbReference type="Pfam" id="PF07690">
    <property type="entry name" value="MFS_1"/>
    <property type="match status" value="2"/>
</dbReference>
<feature type="transmembrane region" description="Helical" evidence="6">
    <location>
        <begin position="150"/>
        <end position="174"/>
    </location>
</feature>
<dbReference type="Gene3D" id="1.20.1250.20">
    <property type="entry name" value="MFS general substrate transporter like domains"/>
    <property type="match status" value="2"/>
</dbReference>
<keyword evidence="4 6" id="KW-1133">Transmembrane helix</keyword>
<organism evidence="8 9">
    <name type="scientific">Desulfoluna spongiiphila</name>
    <dbReference type="NCBI Taxonomy" id="419481"/>
    <lineage>
        <taxon>Bacteria</taxon>
        <taxon>Pseudomonadati</taxon>
        <taxon>Thermodesulfobacteriota</taxon>
        <taxon>Desulfobacteria</taxon>
        <taxon>Desulfobacterales</taxon>
        <taxon>Desulfolunaceae</taxon>
        <taxon>Desulfoluna</taxon>
    </lineage>
</organism>
<keyword evidence="3 6" id="KW-0812">Transmembrane</keyword>
<comment type="subcellular location">
    <subcellularLocation>
        <location evidence="1">Membrane</location>
        <topology evidence="1">Multi-pass membrane protein</topology>
    </subcellularLocation>
</comment>
<feature type="transmembrane region" description="Helical" evidence="6">
    <location>
        <begin position="60"/>
        <end position="80"/>
    </location>
</feature>
<reference evidence="8 9" key="1">
    <citation type="submission" date="2016-10" db="EMBL/GenBank/DDBJ databases">
        <authorList>
            <person name="de Groot N.N."/>
        </authorList>
    </citation>
    <scope>NUCLEOTIDE SEQUENCE [LARGE SCALE GENOMIC DNA]</scope>
    <source>
        <strain evidence="8 9">AA1</strain>
    </source>
</reference>
<dbReference type="PROSITE" id="PS50850">
    <property type="entry name" value="MFS"/>
    <property type="match status" value="1"/>
</dbReference>
<keyword evidence="5 6" id="KW-0472">Membrane</keyword>
<feature type="transmembrane region" description="Helical" evidence="6">
    <location>
        <begin position="21"/>
        <end position="48"/>
    </location>
</feature>
<feature type="transmembrane region" description="Helical" evidence="6">
    <location>
        <begin position="117"/>
        <end position="138"/>
    </location>
</feature>
<sequence length="483" mass="50462">MGSVHQNRTDATAVPMARGQASGWVTLSIVCTVQFLTPFMMSAVGVALPVLGGEFGASGVQLGLVETVFILAVSLFLLPCGRLGDIYGRRRVFVLGILLFTSATLAASLAGEVALFILFRFIQGSGAAMITGTSLAILSSVFPPEKRAKAMGAVVGCVYLGVSAGPVVGGFLITHLGWRWIFYVGAGAGSVAWLLTVLKLKGEWAEASGTRFDTTGSFLYMGALFLLIVGVVNQAAGLRFQAMAALGITGLVLFFLYEYKKEAPLLDVRLLLSRRVFAFSNLATLINYAASFGLTFFFSLYLQVVKGVAPHTAGLILVNQPLLQAALSPVAGALATRVQTATLATTGMVICVAGLALAATVDGDTGFGRIVAVLAVMGVGFALFSTPNMLTVMGSVEPVHYGLASSLVSTMRTLGMLVSMTVATLVVSGHLGDRAVEQATRESFLLAMHDAFLVFAALSILGILLSMARLNSPAHCVVETPSA</sequence>
<dbReference type="GO" id="GO:0022857">
    <property type="term" value="F:transmembrane transporter activity"/>
    <property type="evidence" value="ECO:0007669"/>
    <property type="project" value="InterPro"/>
</dbReference>
<feature type="transmembrane region" description="Helical" evidence="6">
    <location>
        <begin position="341"/>
        <end position="361"/>
    </location>
</feature>
<dbReference type="Proteomes" id="UP000198870">
    <property type="component" value="Unassembled WGS sequence"/>
</dbReference>
<dbReference type="GO" id="GO:0016020">
    <property type="term" value="C:membrane"/>
    <property type="evidence" value="ECO:0007669"/>
    <property type="project" value="UniProtKB-SubCell"/>
</dbReference>
<dbReference type="AlphaFoldDB" id="A0A1G5J1D1"/>
<dbReference type="InterPro" id="IPR011701">
    <property type="entry name" value="MFS"/>
</dbReference>
<feature type="domain" description="Major facilitator superfamily (MFS) profile" evidence="7">
    <location>
        <begin position="26"/>
        <end position="474"/>
    </location>
</feature>
<proteinExistence type="predicted"/>
<protein>
    <submittedName>
        <fullName evidence="8">Drug resistance transporter, EmrB/QacA subfamily</fullName>
    </submittedName>
</protein>
<keyword evidence="9" id="KW-1185">Reference proteome</keyword>
<evidence type="ECO:0000313" key="9">
    <source>
        <dbReference type="Proteomes" id="UP000198870"/>
    </source>
</evidence>
<feature type="transmembrane region" description="Helical" evidence="6">
    <location>
        <begin position="367"/>
        <end position="384"/>
    </location>
</feature>
<evidence type="ECO:0000256" key="4">
    <source>
        <dbReference type="ARBA" id="ARBA00022989"/>
    </source>
</evidence>
<name>A0A1G5J1D1_9BACT</name>
<feature type="transmembrane region" description="Helical" evidence="6">
    <location>
        <begin position="212"/>
        <end position="232"/>
    </location>
</feature>
<feature type="transmembrane region" description="Helical" evidence="6">
    <location>
        <begin position="278"/>
        <end position="301"/>
    </location>
</feature>
<accession>A0A1G5J1D1</accession>
<dbReference type="InterPro" id="IPR020846">
    <property type="entry name" value="MFS_dom"/>
</dbReference>
<feature type="transmembrane region" description="Helical" evidence="6">
    <location>
        <begin position="444"/>
        <end position="465"/>
    </location>
</feature>
<dbReference type="RefSeq" id="WP_254782101.1">
    <property type="nucleotide sequence ID" value="NZ_FMUX01000023.1"/>
</dbReference>
<dbReference type="InterPro" id="IPR036259">
    <property type="entry name" value="MFS_trans_sf"/>
</dbReference>
<dbReference type="SUPFAM" id="SSF103473">
    <property type="entry name" value="MFS general substrate transporter"/>
    <property type="match status" value="1"/>
</dbReference>